<protein>
    <submittedName>
        <fullName evidence="2">Uncharacterized protein</fullName>
    </submittedName>
</protein>
<accession>A0ABV9VZP9</accession>
<keyword evidence="3" id="KW-1185">Reference proteome</keyword>
<feature type="region of interest" description="Disordered" evidence="1">
    <location>
        <begin position="56"/>
        <end position="99"/>
    </location>
</feature>
<name>A0ABV9VZP9_9ACTN</name>
<evidence type="ECO:0000256" key="1">
    <source>
        <dbReference type="SAM" id="MobiDB-lite"/>
    </source>
</evidence>
<proteinExistence type="predicted"/>
<dbReference type="Proteomes" id="UP001595912">
    <property type="component" value="Unassembled WGS sequence"/>
</dbReference>
<sequence length="99" mass="10931">MGYYVCSARIAWSNAAAVGWVCSGMHVELLGGAEQQRGFLELLWVAFAVDDHDLTGAQPPTYHRTARSNVTRGANRPPQDPPSAGRRRGFDAYPEQSRR</sequence>
<dbReference type="RefSeq" id="WP_380119393.1">
    <property type="nucleotide sequence ID" value="NZ_JBHSIU010000040.1"/>
</dbReference>
<gene>
    <name evidence="2" type="ORF">ACFPIJ_28970</name>
</gene>
<dbReference type="EMBL" id="JBHSIU010000040">
    <property type="protein sequence ID" value="MFC5001856.1"/>
    <property type="molecule type" value="Genomic_DNA"/>
</dbReference>
<evidence type="ECO:0000313" key="2">
    <source>
        <dbReference type="EMBL" id="MFC5001856.1"/>
    </source>
</evidence>
<organism evidence="2 3">
    <name type="scientific">Dactylosporangium cerinum</name>
    <dbReference type="NCBI Taxonomy" id="1434730"/>
    <lineage>
        <taxon>Bacteria</taxon>
        <taxon>Bacillati</taxon>
        <taxon>Actinomycetota</taxon>
        <taxon>Actinomycetes</taxon>
        <taxon>Micromonosporales</taxon>
        <taxon>Micromonosporaceae</taxon>
        <taxon>Dactylosporangium</taxon>
    </lineage>
</organism>
<comment type="caution">
    <text evidence="2">The sequence shown here is derived from an EMBL/GenBank/DDBJ whole genome shotgun (WGS) entry which is preliminary data.</text>
</comment>
<evidence type="ECO:0000313" key="3">
    <source>
        <dbReference type="Proteomes" id="UP001595912"/>
    </source>
</evidence>
<reference evidence="3" key="1">
    <citation type="journal article" date="2019" name="Int. J. Syst. Evol. Microbiol.">
        <title>The Global Catalogue of Microorganisms (GCM) 10K type strain sequencing project: providing services to taxonomists for standard genome sequencing and annotation.</title>
        <authorList>
            <consortium name="The Broad Institute Genomics Platform"/>
            <consortium name="The Broad Institute Genome Sequencing Center for Infectious Disease"/>
            <person name="Wu L."/>
            <person name="Ma J."/>
        </authorList>
    </citation>
    <scope>NUCLEOTIDE SEQUENCE [LARGE SCALE GENOMIC DNA]</scope>
    <source>
        <strain evidence="3">CGMCC 4.7152</strain>
    </source>
</reference>